<dbReference type="Proteomes" id="UP000279994">
    <property type="component" value="Unassembled WGS sequence"/>
</dbReference>
<name>A0A3N0GMH8_9ACTN</name>
<sequence>MTDILFVTWDGGGNVPPAVGIGAELQRRGHGVRFLGHETQREALTAAGFEFSAFATAKPFSSLESNSPPRMMALFSDKAIGADAVAEARRLPTDVVVVDCLLIGALRACADAGLPYVTLEHLFDGYLRGSWLKGPMGLAAKAKRLRPRAAWDSAALTVVASLGELDPGYSLTRPVTTLWTGPVLTPPAPHDLSSHDPAVLVSLSTYNFPDMARSLQNILDATAGLAARVVVTTGPVVDPAELHTSANHEVHRFVPHDDLMPEMSLVVGHGGHATTMRALAHDLPLVVMPMHPLLDQPVVGRQVEAAGAGRTVKKGASAEQLRPVIAAMLADGPHRTAAARLGALIRESRGTATAADRILEVVPNGARPASRLG</sequence>
<evidence type="ECO:0000313" key="3">
    <source>
        <dbReference type="Proteomes" id="UP000279994"/>
    </source>
</evidence>
<dbReference type="PANTHER" id="PTHR48050">
    <property type="entry name" value="STEROL 3-BETA-GLUCOSYLTRANSFERASE"/>
    <property type="match status" value="1"/>
</dbReference>
<dbReference type="Gene3D" id="3.40.50.2000">
    <property type="entry name" value="Glycogen Phosphorylase B"/>
    <property type="match status" value="2"/>
</dbReference>
<dbReference type="RefSeq" id="WP_123223008.1">
    <property type="nucleotide sequence ID" value="NZ_RJSF01000040.1"/>
</dbReference>
<reference evidence="2 3" key="1">
    <citation type="submission" date="2018-11" db="EMBL/GenBank/DDBJ databases">
        <authorList>
            <person name="Li F."/>
        </authorList>
    </citation>
    <scope>NUCLEOTIDE SEQUENCE [LARGE SCALE GENOMIC DNA]</scope>
    <source>
        <strain evidence="2 3">Gsoil 818</strain>
    </source>
</reference>
<protein>
    <submittedName>
        <fullName evidence="2">Glycosyltransferase</fullName>
    </submittedName>
</protein>
<dbReference type="InterPro" id="IPR010610">
    <property type="entry name" value="EryCIII-like_C"/>
</dbReference>
<keyword evidence="3" id="KW-1185">Reference proteome</keyword>
<dbReference type="CDD" id="cd03784">
    <property type="entry name" value="GT1_Gtf-like"/>
    <property type="match status" value="1"/>
</dbReference>
<gene>
    <name evidence="2" type="ORF">EFL26_11385</name>
</gene>
<dbReference type="GO" id="GO:0017000">
    <property type="term" value="P:antibiotic biosynthetic process"/>
    <property type="evidence" value="ECO:0007669"/>
    <property type="project" value="UniProtKB-ARBA"/>
</dbReference>
<evidence type="ECO:0000313" key="2">
    <source>
        <dbReference type="EMBL" id="RNM13601.1"/>
    </source>
</evidence>
<dbReference type="InterPro" id="IPR050426">
    <property type="entry name" value="Glycosyltransferase_28"/>
</dbReference>
<dbReference type="SUPFAM" id="SSF53756">
    <property type="entry name" value="UDP-Glycosyltransferase/glycogen phosphorylase"/>
    <property type="match status" value="1"/>
</dbReference>
<dbReference type="PANTHER" id="PTHR48050:SF13">
    <property type="entry name" value="STEROL 3-BETA-GLUCOSYLTRANSFERASE UGT80A2"/>
    <property type="match status" value="1"/>
</dbReference>
<dbReference type="AlphaFoldDB" id="A0A3N0GMH8"/>
<dbReference type="OrthoDB" id="6620093at2"/>
<organism evidence="2 3">
    <name type="scientific">Nocardioides pocheonensis</name>
    <dbReference type="NCBI Taxonomy" id="661485"/>
    <lineage>
        <taxon>Bacteria</taxon>
        <taxon>Bacillati</taxon>
        <taxon>Actinomycetota</taxon>
        <taxon>Actinomycetes</taxon>
        <taxon>Propionibacteriales</taxon>
        <taxon>Nocardioidaceae</taxon>
        <taxon>Nocardioides</taxon>
    </lineage>
</organism>
<evidence type="ECO:0000259" key="1">
    <source>
        <dbReference type="Pfam" id="PF06722"/>
    </source>
</evidence>
<dbReference type="GO" id="GO:0008194">
    <property type="term" value="F:UDP-glycosyltransferase activity"/>
    <property type="evidence" value="ECO:0007669"/>
    <property type="project" value="InterPro"/>
</dbReference>
<dbReference type="Pfam" id="PF06722">
    <property type="entry name" value="EryCIII-like_C"/>
    <property type="match status" value="1"/>
</dbReference>
<comment type="caution">
    <text evidence="2">The sequence shown here is derived from an EMBL/GenBank/DDBJ whole genome shotgun (WGS) entry which is preliminary data.</text>
</comment>
<accession>A0A3N0GMH8</accession>
<proteinExistence type="predicted"/>
<keyword evidence="2" id="KW-0808">Transferase</keyword>
<feature type="domain" description="Erythromycin biosynthesis protein CIII-like C-terminal" evidence="1">
    <location>
        <begin position="217"/>
        <end position="342"/>
    </location>
</feature>
<dbReference type="EMBL" id="RJSF01000040">
    <property type="protein sequence ID" value="RNM13601.1"/>
    <property type="molecule type" value="Genomic_DNA"/>
</dbReference>
<dbReference type="GO" id="GO:0016758">
    <property type="term" value="F:hexosyltransferase activity"/>
    <property type="evidence" value="ECO:0007669"/>
    <property type="project" value="UniProtKB-ARBA"/>
</dbReference>
<dbReference type="InterPro" id="IPR002213">
    <property type="entry name" value="UDP_glucos_trans"/>
</dbReference>